<keyword evidence="2 4" id="KW-0863">Zinc-finger</keyword>
<gene>
    <name evidence="6" type="ORF">K466DRAFT_665412</name>
</gene>
<dbReference type="Proteomes" id="UP000308197">
    <property type="component" value="Unassembled WGS sequence"/>
</dbReference>
<keyword evidence="3" id="KW-0862">Zinc</keyword>
<evidence type="ECO:0000256" key="4">
    <source>
        <dbReference type="PROSITE-ProRule" id="PRU00134"/>
    </source>
</evidence>
<feature type="domain" description="MYND-type" evidence="5">
    <location>
        <begin position="25"/>
        <end position="70"/>
    </location>
</feature>
<evidence type="ECO:0000259" key="5">
    <source>
        <dbReference type="PROSITE" id="PS50865"/>
    </source>
</evidence>
<keyword evidence="7" id="KW-1185">Reference proteome</keyword>
<protein>
    <recommendedName>
        <fullName evidence="5">MYND-type domain-containing protein</fullName>
    </recommendedName>
</protein>
<evidence type="ECO:0000256" key="3">
    <source>
        <dbReference type="ARBA" id="ARBA00022833"/>
    </source>
</evidence>
<organism evidence="6 7">
    <name type="scientific">Polyporus arcularius HHB13444</name>
    <dbReference type="NCBI Taxonomy" id="1314778"/>
    <lineage>
        <taxon>Eukaryota</taxon>
        <taxon>Fungi</taxon>
        <taxon>Dikarya</taxon>
        <taxon>Basidiomycota</taxon>
        <taxon>Agaricomycotina</taxon>
        <taxon>Agaricomycetes</taxon>
        <taxon>Polyporales</taxon>
        <taxon>Polyporaceae</taxon>
        <taxon>Polyporus</taxon>
    </lineage>
</organism>
<dbReference type="InterPro" id="IPR002893">
    <property type="entry name" value="Znf_MYND"/>
</dbReference>
<dbReference type="AlphaFoldDB" id="A0A5C3P744"/>
<sequence>MAESHAHCEQGLFHDAPQLHTHPHCKNCFRMRRCEGKDVKLLRCAGCSIATYCSKDCQKANWRAGHKLACQLYKTQRDRAIELSGSAKAWSDLAQWVEYHHASLINSTLACYLNKKDAIPDVTAKYLLHISLNYRNDPELPPQKQFEMRGAHFSHKDDPGCSMLYNVVFAQRPAAVEMGKMEMGNRYWGTGAYLLMVRFRPNKAEFGVDGVPFWKHFGIDKDSANAHPACRNPLDQLEENLHSGKKIRFCCGKVEGLPTCCCGGWTHEISGHEPKVGW</sequence>
<evidence type="ECO:0000313" key="6">
    <source>
        <dbReference type="EMBL" id="TFK84050.1"/>
    </source>
</evidence>
<dbReference type="SUPFAM" id="SSF144232">
    <property type="entry name" value="HIT/MYND zinc finger-like"/>
    <property type="match status" value="1"/>
</dbReference>
<proteinExistence type="predicted"/>
<name>A0A5C3P744_9APHY</name>
<evidence type="ECO:0000256" key="1">
    <source>
        <dbReference type="ARBA" id="ARBA00022723"/>
    </source>
</evidence>
<dbReference type="Pfam" id="PF01753">
    <property type="entry name" value="zf-MYND"/>
    <property type="match status" value="1"/>
</dbReference>
<accession>A0A5C3P744</accession>
<evidence type="ECO:0000256" key="2">
    <source>
        <dbReference type="ARBA" id="ARBA00022771"/>
    </source>
</evidence>
<dbReference type="PROSITE" id="PS50865">
    <property type="entry name" value="ZF_MYND_2"/>
    <property type="match status" value="1"/>
</dbReference>
<dbReference type="Gene3D" id="6.10.140.2220">
    <property type="match status" value="1"/>
</dbReference>
<evidence type="ECO:0000313" key="7">
    <source>
        <dbReference type="Proteomes" id="UP000308197"/>
    </source>
</evidence>
<dbReference type="GO" id="GO:0008270">
    <property type="term" value="F:zinc ion binding"/>
    <property type="evidence" value="ECO:0007669"/>
    <property type="project" value="UniProtKB-KW"/>
</dbReference>
<dbReference type="InParanoid" id="A0A5C3P744"/>
<keyword evidence="1" id="KW-0479">Metal-binding</keyword>
<dbReference type="EMBL" id="ML211345">
    <property type="protein sequence ID" value="TFK84050.1"/>
    <property type="molecule type" value="Genomic_DNA"/>
</dbReference>
<reference evidence="6 7" key="1">
    <citation type="journal article" date="2019" name="Nat. Ecol. Evol.">
        <title>Megaphylogeny resolves global patterns of mushroom evolution.</title>
        <authorList>
            <person name="Varga T."/>
            <person name="Krizsan K."/>
            <person name="Foldi C."/>
            <person name="Dima B."/>
            <person name="Sanchez-Garcia M."/>
            <person name="Sanchez-Ramirez S."/>
            <person name="Szollosi G.J."/>
            <person name="Szarkandi J.G."/>
            <person name="Papp V."/>
            <person name="Albert L."/>
            <person name="Andreopoulos W."/>
            <person name="Angelini C."/>
            <person name="Antonin V."/>
            <person name="Barry K.W."/>
            <person name="Bougher N.L."/>
            <person name="Buchanan P."/>
            <person name="Buyck B."/>
            <person name="Bense V."/>
            <person name="Catcheside P."/>
            <person name="Chovatia M."/>
            <person name="Cooper J."/>
            <person name="Damon W."/>
            <person name="Desjardin D."/>
            <person name="Finy P."/>
            <person name="Geml J."/>
            <person name="Haridas S."/>
            <person name="Hughes K."/>
            <person name="Justo A."/>
            <person name="Karasinski D."/>
            <person name="Kautmanova I."/>
            <person name="Kiss B."/>
            <person name="Kocsube S."/>
            <person name="Kotiranta H."/>
            <person name="LaButti K.M."/>
            <person name="Lechner B.E."/>
            <person name="Liimatainen K."/>
            <person name="Lipzen A."/>
            <person name="Lukacs Z."/>
            <person name="Mihaltcheva S."/>
            <person name="Morgado L.N."/>
            <person name="Niskanen T."/>
            <person name="Noordeloos M.E."/>
            <person name="Ohm R.A."/>
            <person name="Ortiz-Santana B."/>
            <person name="Ovrebo C."/>
            <person name="Racz N."/>
            <person name="Riley R."/>
            <person name="Savchenko A."/>
            <person name="Shiryaev A."/>
            <person name="Soop K."/>
            <person name="Spirin V."/>
            <person name="Szebenyi C."/>
            <person name="Tomsovsky M."/>
            <person name="Tulloss R.E."/>
            <person name="Uehling J."/>
            <person name="Grigoriev I.V."/>
            <person name="Vagvolgyi C."/>
            <person name="Papp T."/>
            <person name="Martin F.M."/>
            <person name="Miettinen O."/>
            <person name="Hibbett D.S."/>
            <person name="Nagy L.G."/>
        </authorList>
    </citation>
    <scope>NUCLEOTIDE SEQUENCE [LARGE SCALE GENOMIC DNA]</scope>
    <source>
        <strain evidence="6 7">HHB13444</strain>
    </source>
</reference>